<organism evidence="4 5">
    <name type="scientific">Galactobacter valiniphilus</name>
    <dbReference type="NCBI Taxonomy" id="2676122"/>
    <lineage>
        <taxon>Bacteria</taxon>
        <taxon>Bacillati</taxon>
        <taxon>Actinomycetota</taxon>
        <taxon>Actinomycetes</taxon>
        <taxon>Micrococcales</taxon>
        <taxon>Micrococcaceae</taxon>
        <taxon>Galactobacter</taxon>
    </lineage>
</organism>
<dbReference type="Proteomes" id="UP000265419">
    <property type="component" value="Unassembled WGS sequence"/>
</dbReference>
<dbReference type="EMBL" id="QQXK01000008">
    <property type="protein sequence ID" value="RII42801.1"/>
    <property type="molecule type" value="Genomic_DNA"/>
</dbReference>
<keyword evidence="1" id="KW-0597">Phosphoprotein</keyword>
<dbReference type="SUPFAM" id="SSF52172">
    <property type="entry name" value="CheY-like"/>
    <property type="match status" value="1"/>
</dbReference>
<evidence type="ECO:0000256" key="1">
    <source>
        <dbReference type="PROSITE-ProRule" id="PRU00169"/>
    </source>
</evidence>
<dbReference type="PROSITE" id="PS50110">
    <property type="entry name" value="RESPONSE_REGULATORY"/>
    <property type="match status" value="1"/>
</dbReference>
<gene>
    <name evidence="4" type="ORF">DWB68_05560</name>
</gene>
<dbReference type="AlphaFoldDB" id="A0A399JB52"/>
<comment type="caution">
    <text evidence="4">The sequence shown here is derived from an EMBL/GenBank/DDBJ whole genome shotgun (WGS) entry which is preliminary data.</text>
</comment>
<reference evidence="4 5" key="1">
    <citation type="submission" date="2018-07" db="EMBL/GenBank/DDBJ databases">
        <title>Arthrobacter sp. nov., isolated from raw cow's milk with high bacterial count.</title>
        <authorList>
            <person name="Hahne J."/>
            <person name="Isele D."/>
            <person name="Lipski A."/>
        </authorList>
    </citation>
    <scope>NUCLEOTIDE SEQUENCE [LARGE SCALE GENOMIC DNA]</scope>
    <source>
        <strain evidence="4 5">JZ R-35</strain>
    </source>
</reference>
<accession>A0A399JB52</accession>
<proteinExistence type="predicted"/>
<sequence length="243" mass="25661">MSELRVLILEDEPRTASVYEEYLMRIPGTRTVQTLGSTEEARRFLAARVHQAGTGTAEPGLGFDMVLVDMNLPDGHGLEVLRRLRATGWRGGAIALTAAAEREVLRGAVALGITQYLLKPFSFEEFATAIAGYRELHARLGSSGRVSGQEAVDAIFSAPAAGELELPKGLTLPTLGLVREALASQAAASSASELGAVVGLSRVTARRYLEHLVTTGQASRATRHGTPGRPEVEYSPTGGPAAG</sequence>
<dbReference type="InterPro" id="IPR001789">
    <property type="entry name" value="Sig_transdc_resp-reg_receiver"/>
</dbReference>
<dbReference type="SMART" id="SM00448">
    <property type="entry name" value="REC"/>
    <property type="match status" value="1"/>
</dbReference>
<protein>
    <submittedName>
        <fullName evidence="4">Response regulator</fullName>
    </submittedName>
</protein>
<feature type="modified residue" description="4-aspartylphosphate" evidence="1">
    <location>
        <position position="69"/>
    </location>
</feature>
<feature type="domain" description="Response regulatory" evidence="3">
    <location>
        <begin position="5"/>
        <end position="134"/>
    </location>
</feature>
<dbReference type="PANTHER" id="PTHR45526:SF1">
    <property type="entry name" value="TRANSCRIPTIONAL REGULATORY PROTEIN DCUR-RELATED"/>
    <property type="match status" value="1"/>
</dbReference>
<dbReference type="Pfam" id="PF00072">
    <property type="entry name" value="Response_reg"/>
    <property type="match status" value="1"/>
</dbReference>
<dbReference type="InterPro" id="IPR011006">
    <property type="entry name" value="CheY-like_superfamily"/>
</dbReference>
<dbReference type="GO" id="GO:0000156">
    <property type="term" value="F:phosphorelay response regulator activity"/>
    <property type="evidence" value="ECO:0007669"/>
    <property type="project" value="TreeGrafter"/>
</dbReference>
<dbReference type="RefSeq" id="WP_119424152.1">
    <property type="nucleotide sequence ID" value="NZ_QQXK01000008.1"/>
</dbReference>
<dbReference type="InterPro" id="IPR051271">
    <property type="entry name" value="2C-system_Tx_regulators"/>
</dbReference>
<evidence type="ECO:0000313" key="4">
    <source>
        <dbReference type="EMBL" id="RII42801.1"/>
    </source>
</evidence>
<feature type="region of interest" description="Disordered" evidence="2">
    <location>
        <begin position="214"/>
        <end position="243"/>
    </location>
</feature>
<dbReference type="Gene3D" id="3.40.50.2300">
    <property type="match status" value="1"/>
</dbReference>
<keyword evidence="5" id="KW-1185">Reference proteome</keyword>
<evidence type="ECO:0000313" key="5">
    <source>
        <dbReference type="Proteomes" id="UP000265419"/>
    </source>
</evidence>
<evidence type="ECO:0000259" key="3">
    <source>
        <dbReference type="PROSITE" id="PS50110"/>
    </source>
</evidence>
<name>A0A399JB52_9MICC</name>
<evidence type="ECO:0000256" key="2">
    <source>
        <dbReference type="SAM" id="MobiDB-lite"/>
    </source>
</evidence>
<dbReference type="PANTHER" id="PTHR45526">
    <property type="entry name" value="TRANSCRIPTIONAL REGULATORY PROTEIN DPIA"/>
    <property type="match status" value="1"/>
</dbReference>